<dbReference type="GO" id="GO:0016301">
    <property type="term" value="F:kinase activity"/>
    <property type="evidence" value="ECO:0007669"/>
    <property type="project" value="UniProtKB-KW"/>
</dbReference>
<dbReference type="Gene3D" id="3.40.50.10330">
    <property type="entry name" value="Probable inorganic polyphosphate/atp-NAD kinase, domain 1"/>
    <property type="match status" value="1"/>
</dbReference>
<dbReference type="Proteomes" id="UP000289455">
    <property type="component" value="Unassembled WGS sequence"/>
</dbReference>
<dbReference type="EMBL" id="SDHY01000003">
    <property type="protein sequence ID" value="RXK49855.1"/>
    <property type="molecule type" value="Genomic_DNA"/>
</dbReference>
<dbReference type="Gene3D" id="2.60.200.40">
    <property type="match status" value="1"/>
</dbReference>
<evidence type="ECO:0000259" key="5">
    <source>
        <dbReference type="PROSITE" id="PS50146"/>
    </source>
</evidence>
<keyword evidence="4" id="KW-0067">ATP-binding</keyword>
<comment type="caution">
    <text evidence="6">The sequence shown here is derived from an EMBL/GenBank/DDBJ whole genome shotgun (WGS) entry which is preliminary data.</text>
</comment>
<dbReference type="InterPro" id="IPR016064">
    <property type="entry name" value="NAD/diacylglycerol_kinase_sf"/>
</dbReference>
<name>A0A4Q1C0C9_9BACT</name>
<reference evidence="6 7" key="1">
    <citation type="submission" date="2019-01" db="EMBL/GenBank/DDBJ databases">
        <title>Cytophagaceae bacterium strain CAR-16.</title>
        <authorList>
            <person name="Chen W.-M."/>
        </authorList>
    </citation>
    <scope>NUCLEOTIDE SEQUENCE [LARGE SCALE GENOMIC DNA]</scope>
    <source>
        <strain evidence="6 7">CAR-16</strain>
    </source>
</reference>
<keyword evidence="1" id="KW-0808">Transferase</keyword>
<evidence type="ECO:0000256" key="3">
    <source>
        <dbReference type="ARBA" id="ARBA00022777"/>
    </source>
</evidence>
<dbReference type="InterPro" id="IPR050187">
    <property type="entry name" value="Lipid_Phosphate_FormReg"/>
</dbReference>
<dbReference type="RefSeq" id="WP_129026952.1">
    <property type="nucleotide sequence ID" value="NZ_SDHY01000003.1"/>
</dbReference>
<dbReference type="PROSITE" id="PS50146">
    <property type="entry name" value="DAGK"/>
    <property type="match status" value="1"/>
</dbReference>
<keyword evidence="2" id="KW-0547">Nucleotide-binding</keyword>
<dbReference type="InterPro" id="IPR001206">
    <property type="entry name" value="Diacylglycerol_kinase_cat_dom"/>
</dbReference>
<dbReference type="SUPFAM" id="SSF111331">
    <property type="entry name" value="NAD kinase/diacylglycerol kinase-like"/>
    <property type="match status" value="1"/>
</dbReference>
<dbReference type="GO" id="GO:0005524">
    <property type="term" value="F:ATP binding"/>
    <property type="evidence" value="ECO:0007669"/>
    <property type="project" value="UniProtKB-KW"/>
</dbReference>
<sequence>MEKLVVAFLINPICSSKTKSYAQWVEEMVKGKKGHSINLKLFFGDWPSDLSPYNQVWVLGGDGTYHYFANSYPNCSLPIAFFKGGTGNDFYWKLYGNSSPEEHLEIVLQGKVKKVDAGLCNGRLFLNGVGMGLEGEVLESMNTIRAIGGLIGYFLVAIPQIFLFRSFKVKISLDQEWLERRVFLCMVFNSSRAGGGFHFVPHASIWDNQLDVLLCEPLSILKRIWYLPKIQKGKHEHLSFLQFKQAKQIIVQAEKPIKAQVDGEMMISKRFDFQVLAQHFLIIVP</sequence>
<dbReference type="AlphaFoldDB" id="A0A4Q1C0C9"/>
<keyword evidence="7" id="KW-1185">Reference proteome</keyword>
<gene>
    <name evidence="6" type="ORF">ESB04_06685</name>
</gene>
<evidence type="ECO:0000256" key="1">
    <source>
        <dbReference type="ARBA" id="ARBA00022679"/>
    </source>
</evidence>
<proteinExistence type="predicted"/>
<evidence type="ECO:0000256" key="4">
    <source>
        <dbReference type="ARBA" id="ARBA00022840"/>
    </source>
</evidence>
<dbReference type="InterPro" id="IPR017438">
    <property type="entry name" value="ATP-NAD_kinase_N"/>
</dbReference>
<dbReference type="PANTHER" id="PTHR12358:SF54">
    <property type="entry name" value="SPHINGOSINE KINASE RELATED PROTEIN"/>
    <property type="match status" value="1"/>
</dbReference>
<dbReference type="Pfam" id="PF19279">
    <property type="entry name" value="YegS_C"/>
    <property type="match status" value="1"/>
</dbReference>
<dbReference type="InterPro" id="IPR045540">
    <property type="entry name" value="YegS/DAGK_C"/>
</dbReference>
<dbReference type="OrthoDB" id="9786026at2"/>
<dbReference type="Pfam" id="PF00781">
    <property type="entry name" value="DAGK_cat"/>
    <property type="match status" value="1"/>
</dbReference>
<feature type="domain" description="DAGKc" evidence="5">
    <location>
        <begin position="58"/>
        <end position="124"/>
    </location>
</feature>
<evidence type="ECO:0000313" key="6">
    <source>
        <dbReference type="EMBL" id="RXK49855.1"/>
    </source>
</evidence>
<dbReference type="PANTHER" id="PTHR12358">
    <property type="entry name" value="SPHINGOSINE KINASE"/>
    <property type="match status" value="1"/>
</dbReference>
<keyword evidence="3" id="KW-0418">Kinase</keyword>
<evidence type="ECO:0000313" key="7">
    <source>
        <dbReference type="Proteomes" id="UP000289455"/>
    </source>
</evidence>
<protein>
    <recommendedName>
        <fullName evidence="5">DAGKc domain-containing protein</fullName>
    </recommendedName>
</protein>
<organism evidence="6 7">
    <name type="scientific">Aquirufa rosea</name>
    <dbReference type="NCBI Taxonomy" id="2509241"/>
    <lineage>
        <taxon>Bacteria</taxon>
        <taxon>Pseudomonadati</taxon>
        <taxon>Bacteroidota</taxon>
        <taxon>Cytophagia</taxon>
        <taxon>Cytophagales</taxon>
        <taxon>Flectobacillaceae</taxon>
        <taxon>Aquirufa</taxon>
    </lineage>
</organism>
<evidence type="ECO:0000256" key="2">
    <source>
        <dbReference type="ARBA" id="ARBA00022741"/>
    </source>
</evidence>
<accession>A0A4Q1C0C9</accession>